<evidence type="ECO:0000256" key="5">
    <source>
        <dbReference type="ARBA" id="ARBA00023077"/>
    </source>
</evidence>
<keyword evidence="6 8" id="KW-0472">Membrane</keyword>
<feature type="domain" description="TonB-dependent receptor plug" evidence="12">
    <location>
        <begin position="132"/>
        <end position="248"/>
    </location>
</feature>
<dbReference type="InterPro" id="IPR023997">
    <property type="entry name" value="TonB-dep_OMP_SusC/RagA_CS"/>
</dbReference>
<evidence type="ECO:0000256" key="1">
    <source>
        <dbReference type="ARBA" id="ARBA00004571"/>
    </source>
</evidence>
<protein>
    <submittedName>
        <fullName evidence="13">TonB-dependent receptor</fullName>
    </submittedName>
</protein>
<feature type="chain" id="PRO_5045500583" evidence="10">
    <location>
        <begin position="30"/>
        <end position="1063"/>
    </location>
</feature>
<proteinExistence type="inferred from homology"/>
<evidence type="ECO:0000256" key="9">
    <source>
        <dbReference type="RuleBase" id="RU003357"/>
    </source>
</evidence>
<evidence type="ECO:0000259" key="12">
    <source>
        <dbReference type="Pfam" id="PF07715"/>
    </source>
</evidence>
<evidence type="ECO:0000313" key="14">
    <source>
        <dbReference type="Proteomes" id="UP000820977"/>
    </source>
</evidence>
<dbReference type="RefSeq" id="WP_172345502.1">
    <property type="nucleotide sequence ID" value="NZ_CATEIB010000012.1"/>
</dbReference>
<dbReference type="Proteomes" id="UP000820977">
    <property type="component" value="Unassembled WGS sequence"/>
</dbReference>
<dbReference type="EMBL" id="JABKKJ010000025">
    <property type="protein sequence ID" value="NPE26033.1"/>
    <property type="molecule type" value="Genomic_DNA"/>
</dbReference>
<dbReference type="InterPro" id="IPR012910">
    <property type="entry name" value="Plug_dom"/>
</dbReference>
<keyword evidence="13" id="KW-0675">Receptor</keyword>
<comment type="subcellular location">
    <subcellularLocation>
        <location evidence="1 8">Cell outer membrane</location>
        <topology evidence="1 8">Multi-pass membrane protein</topology>
    </subcellularLocation>
</comment>
<evidence type="ECO:0000313" key="13">
    <source>
        <dbReference type="EMBL" id="NPE26033.1"/>
    </source>
</evidence>
<dbReference type="InterPro" id="IPR000531">
    <property type="entry name" value="Beta-barrel_TonB"/>
</dbReference>
<keyword evidence="7 8" id="KW-0998">Cell outer membrane</keyword>
<dbReference type="Gene3D" id="2.170.130.10">
    <property type="entry name" value="TonB-dependent receptor, plug domain"/>
    <property type="match status" value="1"/>
</dbReference>
<sequence length="1063" mass="118080">MKKNARFSTLALTLLGLACWAFTPAQVMAGNAAVTQGVNQSNKITGQVVDETGEPMIGVTVTVKGTQIAAVTDLDGNFSLPVSSGKVELELSYIGYQTTRTTVTAGKSVTVKMQPDNTGLDEVVVIGYGTQKKRDLTGAIASVKSEEITLTPATNPMQALQGRVSGLDITKESGQAGAGVNIQLRGNRSLPQKNDKGIYEYKTTPPLFIIDGMPGDYATLNPNDIESIEVLKDASSTAIYGSSGANGVILITTKGGKEGKLSVNFNAYYGINSWSETPDVRQGELYMEGLRQAHRNAGTYVDDATMFQFNPNYYEAYKNGKFIDWTKEILHTGTIQNYSLSLSGGTDKIKSYVSFNFSDEQGQYKDDNYKVYSTNIRVDNKVNSWLTAGMSVQASYVHQNKPFAKIEDAQTAIPYGDLYDEDGNYNIYPVEGDANYINLLINNKSNFRNQGQNAKIYANPYIKVTPFKGFTWESRVNATLTYSKSNSFTGAGSYNFIKDGGNVTTDTKASITQNRAYSYKWENIFTYNFTLAKDHSFTVTGVTSWNHNRYENSQMTGTGITNNAYLWHNLGKADKHENTSSYSMSKGMGYIGRINYSFLGRYLASVSVRYDGSSRLAEGNKWQTFPAFALGWRISDEKFMESTKNWLDNLKIRLGYGETGSTANIGAYSSTSKIEQGYLTLGGEKITTYTYSQNVANRSLTWERSKNWNFGIDASFLNNRIDVVLDLYNTKTTGVIWDKQLPVTLGAHTPTAGGLYSTYVNLAETRNKGVELAINTRNINTKDFKWNSTLTFSYNKEEITKLSGTTNDRVIHNDNVFEIGSALNSYYHFKLGGIWQKGEEADAACFGSVPGSIKIDVPGLTRHTNEDGSVYYTKIDEEGVEHIYNAQNPYAVSAADYQVLGHNSPDWSLGFQNSFRYKNFDLSIYMYMRWGQMMKYSALTDYDPTGKGNYPAYFNVWSEENPSNYFPAMNASITDKLSYYPGFAALAYVDGSFFKIKNITLGYTLPSNLLKKIGLTNLRVYGTITNPLIIAKSDLLKDYDPEMNGSRNYPLTKQLVFGVNVSF</sequence>
<dbReference type="SUPFAM" id="SSF49464">
    <property type="entry name" value="Carboxypeptidase regulatory domain-like"/>
    <property type="match status" value="1"/>
</dbReference>
<dbReference type="Gene3D" id="2.60.40.1120">
    <property type="entry name" value="Carboxypeptidase-like, regulatory domain"/>
    <property type="match status" value="1"/>
</dbReference>
<dbReference type="NCBIfam" id="TIGR04057">
    <property type="entry name" value="SusC_RagA_signa"/>
    <property type="match status" value="1"/>
</dbReference>
<dbReference type="NCBIfam" id="TIGR04056">
    <property type="entry name" value="OMP_RagA_SusC"/>
    <property type="match status" value="1"/>
</dbReference>
<evidence type="ECO:0000256" key="4">
    <source>
        <dbReference type="ARBA" id="ARBA00022692"/>
    </source>
</evidence>
<dbReference type="InterPro" id="IPR039426">
    <property type="entry name" value="TonB-dep_rcpt-like"/>
</dbReference>
<keyword evidence="14" id="KW-1185">Reference proteome</keyword>
<comment type="similarity">
    <text evidence="8 9">Belongs to the TonB-dependent receptor family.</text>
</comment>
<reference evidence="13 14" key="1">
    <citation type="submission" date="2020-05" db="EMBL/GenBank/DDBJ databases">
        <title>Distinct polysaccharide utilization as determinants for interspecies competition between intestinal Prevotella spp.</title>
        <authorList>
            <person name="Galvez E.J.C."/>
            <person name="Iljazovic A."/>
            <person name="Strowig T."/>
        </authorList>
    </citation>
    <scope>NUCLEOTIDE SEQUENCE [LARGE SCALE GENOMIC DNA]</scope>
    <source>
        <strain evidence="13 14">PCHR</strain>
    </source>
</reference>
<dbReference type="Pfam" id="PF07715">
    <property type="entry name" value="Plug"/>
    <property type="match status" value="1"/>
</dbReference>
<evidence type="ECO:0000256" key="2">
    <source>
        <dbReference type="ARBA" id="ARBA00022448"/>
    </source>
</evidence>
<evidence type="ECO:0000256" key="7">
    <source>
        <dbReference type="ARBA" id="ARBA00023237"/>
    </source>
</evidence>
<keyword evidence="2 8" id="KW-0813">Transport</keyword>
<dbReference type="Pfam" id="PF13715">
    <property type="entry name" value="CarbopepD_reg_2"/>
    <property type="match status" value="1"/>
</dbReference>
<comment type="caution">
    <text evidence="13">The sequence shown here is derived from an EMBL/GenBank/DDBJ whole genome shotgun (WGS) entry which is preliminary data.</text>
</comment>
<gene>
    <name evidence="13" type="ORF">HPS54_11020</name>
</gene>
<evidence type="ECO:0000256" key="3">
    <source>
        <dbReference type="ARBA" id="ARBA00022452"/>
    </source>
</evidence>
<name>A0ABX2B5H8_9BACT</name>
<organism evidence="13 14">
    <name type="scientific">Xylanibacter caecicola</name>
    <dbReference type="NCBI Taxonomy" id="2736294"/>
    <lineage>
        <taxon>Bacteria</taxon>
        <taxon>Pseudomonadati</taxon>
        <taxon>Bacteroidota</taxon>
        <taxon>Bacteroidia</taxon>
        <taxon>Bacteroidales</taxon>
        <taxon>Prevotellaceae</taxon>
        <taxon>Xylanibacter</taxon>
    </lineage>
</organism>
<dbReference type="Pfam" id="PF00593">
    <property type="entry name" value="TonB_dep_Rec_b-barrel"/>
    <property type="match status" value="1"/>
</dbReference>
<accession>A0ABX2B5H8</accession>
<dbReference type="PROSITE" id="PS51257">
    <property type="entry name" value="PROKAR_LIPOPROTEIN"/>
    <property type="match status" value="1"/>
</dbReference>
<keyword evidence="10" id="KW-0732">Signal</keyword>
<dbReference type="PROSITE" id="PS52016">
    <property type="entry name" value="TONB_DEPENDENT_REC_3"/>
    <property type="match status" value="1"/>
</dbReference>
<evidence type="ECO:0000256" key="10">
    <source>
        <dbReference type="SAM" id="SignalP"/>
    </source>
</evidence>
<evidence type="ECO:0000259" key="11">
    <source>
        <dbReference type="Pfam" id="PF00593"/>
    </source>
</evidence>
<keyword evidence="4 8" id="KW-0812">Transmembrane</keyword>
<dbReference type="InterPro" id="IPR036942">
    <property type="entry name" value="Beta-barrel_TonB_sf"/>
</dbReference>
<keyword evidence="5 9" id="KW-0798">TonB box</keyword>
<feature type="domain" description="TonB-dependent receptor-like beta-barrel" evidence="11">
    <location>
        <begin position="422"/>
        <end position="892"/>
    </location>
</feature>
<evidence type="ECO:0000256" key="6">
    <source>
        <dbReference type="ARBA" id="ARBA00023136"/>
    </source>
</evidence>
<dbReference type="InterPro" id="IPR037066">
    <property type="entry name" value="Plug_dom_sf"/>
</dbReference>
<dbReference type="InterPro" id="IPR023996">
    <property type="entry name" value="TonB-dep_OMP_SusC/RagA"/>
</dbReference>
<dbReference type="InterPro" id="IPR008969">
    <property type="entry name" value="CarboxyPept-like_regulatory"/>
</dbReference>
<evidence type="ECO:0000256" key="8">
    <source>
        <dbReference type="PROSITE-ProRule" id="PRU01360"/>
    </source>
</evidence>
<keyword evidence="3 8" id="KW-1134">Transmembrane beta strand</keyword>
<dbReference type="SUPFAM" id="SSF56935">
    <property type="entry name" value="Porins"/>
    <property type="match status" value="1"/>
</dbReference>
<feature type="signal peptide" evidence="10">
    <location>
        <begin position="1"/>
        <end position="29"/>
    </location>
</feature>
<dbReference type="Gene3D" id="2.40.170.20">
    <property type="entry name" value="TonB-dependent receptor, beta-barrel domain"/>
    <property type="match status" value="1"/>
</dbReference>